<name>A0A4R1Q222_9FIRM</name>
<dbReference type="Proteomes" id="UP000295063">
    <property type="component" value="Unassembled WGS sequence"/>
</dbReference>
<evidence type="ECO:0000313" key="2">
    <source>
        <dbReference type="Proteomes" id="UP000295063"/>
    </source>
</evidence>
<protein>
    <submittedName>
        <fullName evidence="1">Uncharacterized protein</fullName>
    </submittedName>
</protein>
<sequence length="79" mass="9346">MLTKRQSEFLASLAALLIALFFGSLICYNTIDIEKLQDDRKQLKQEIVRLRQLIEDRTHPGTIQKRQIEYLLHEGEFKE</sequence>
<proteinExistence type="predicted"/>
<gene>
    <name evidence="1" type="ORF">EV210_101219</name>
</gene>
<comment type="caution">
    <text evidence="1">The sequence shown here is derived from an EMBL/GenBank/DDBJ whole genome shotgun (WGS) entry which is preliminary data.</text>
</comment>
<keyword evidence="2" id="KW-1185">Reference proteome</keyword>
<dbReference type="EMBL" id="SLUI01000001">
    <property type="protein sequence ID" value="TCL40019.1"/>
    <property type="molecule type" value="Genomic_DNA"/>
</dbReference>
<dbReference type="RefSeq" id="WP_132074235.1">
    <property type="nucleotide sequence ID" value="NZ_SLUI01000001.1"/>
</dbReference>
<reference evidence="1 2" key="1">
    <citation type="submission" date="2019-03" db="EMBL/GenBank/DDBJ databases">
        <title>Genomic Encyclopedia of Type Strains, Phase IV (KMG-IV): sequencing the most valuable type-strain genomes for metagenomic binning, comparative biology and taxonomic classification.</title>
        <authorList>
            <person name="Goeker M."/>
        </authorList>
    </citation>
    <scope>NUCLEOTIDE SEQUENCE [LARGE SCALE GENOMIC DNA]</scope>
    <source>
        <strain evidence="1 2">DSM 15969</strain>
    </source>
</reference>
<accession>A0A4R1Q222</accession>
<dbReference type="AlphaFoldDB" id="A0A4R1Q222"/>
<evidence type="ECO:0000313" key="1">
    <source>
        <dbReference type="EMBL" id="TCL40019.1"/>
    </source>
</evidence>
<organism evidence="1 2">
    <name type="scientific">Anaerospora hongkongensis</name>
    <dbReference type="NCBI Taxonomy" id="244830"/>
    <lineage>
        <taxon>Bacteria</taxon>
        <taxon>Bacillati</taxon>
        <taxon>Bacillota</taxon>
        <taxon>Negativicutes</taxon>
        <taxon>Selenomonadales</taxon>
        <taxon>Sporomusaceae</taxon>
        <taxon>Anaerospora</taxon>
    </lineage>
</organism>